<accession>A0A0C3RSV7</accession>
<dbReference type="STRING" id="745531.A0A0C3RSV7"/>
<evidence type="ECO:0000313" key="1">
    <source>
        <dbReference type="EMBL" id="KIP03576.1"/>
    </source>
</evidence>
<dbReference type="SUPFAM" id="SSF51430">
    <property type="entry name" value="NAD(P)-linked oxidoreductase"/>
    <property type="match status" value="1"/>
</dbReference>
<protein>
    <recommendedName>
        <fullName evidence="3">NADP-dependent oxidoreductase domain-containing protein</fullName>
    </recommendedName>
</protein>
<dbReference type="Gene3D" id="3.20.20.100">
    <property type="entry name" value="NADP-dependent oxidoreductase domain"/>
    <property type="match status" value="2"/>
</dbReference>
<keyword evidence="2" id="KW-1185">Reference proteome</keyword>
<dbReference type="EMBL" id="KN840609">
    <property type="protein sequence ID" value="KIP03576.1"/>
    <property type="molecule type" value="Genomic_DNA"/>
</dbReference>
<dbReference type="Proteomes" id="UP000053257">
    <property type="component" value="Unassembled WGS sequence"/>
</dbReference>
<gene>
    <name evidence="1" type="ORF">PHLGIDRAFT_26058</name>
</gene>
<dbReference type="PROSITE" id="PS00798">
    <property type="entry name" value="ALDOKETO_REDUCTASE_1"/>
    <property type="match status" value="1"/>
</dbReference>
<dbReference type="GO" id="GO:0016491">
    <property type="term" value="F:oxidoreductase activity"/>
    <property type="evidence" value="ECO:0007669"/>
    <property type="project" value="InterPro"/>
</dbReference>
<dbReference type="PANTHER" id="PTHR43827:SF13">
    <property type="entry name" value="ALDO_KETO REDUCTASE FAMILY PROTEIN"/>
    <property type="match status" value="1"/>
</dbReference>
<dbReference type="InterPro" id="IPR020471">
    <property type="entry name" value="AKR"/>
</dbReference>
<evidence type="ECO:0000313" key="2">
    <source>
        <dbReference type="Proteomes" id="UP000053257"/>
    </source>
</evidence>
<proteinExistence type="predicted"/>
<reference evidence="1 2" key="1">
    <citation type="journal article" date="2014" name="PLoS Genet.">
        <title>Analysis of the Phlebiopsis gigantea genome, transcriptome and secretome provides insight into its pioneer colonization strategies of wood.</title>
        <authorList>
            <person name="Hori C."/>
            <person name="Ishida T."/>
            <person name="Igarashi K."/>
            <person name="Samejima M."/>
            <person name="Suzuki H."/>
            <person name="Master E."/>
            <person name="Ferreira P."/>
            <person name="Ruiz-Duenas F.J."/>
            <person name="Held B."/>
            <person name="Canessa P."/>
            <person name="Larrondo L.F."/>
            <person name="Schmoll M."/>
            <person name="Druzhinina I.S."/>
            <person name="Kubicek C.P."/>
            <person name="Gaskell J.A."/>
            <person name="Kersten P."/>
            <person name="St John F."/>
            <person name="Glasner J."/>
            <person name="Sabat G."/>
            <person name="Splinter BonDurant S."/>
            <person name="Syed K."/>
            <person name="Yadav J."/>
            <person name="Mgbeahuruike A.C."/>
            <person name="Kovalchuk A."/>
            <person name="Asiegbu F.O."/>
            <person name="Lackner G."/>
            <person name="Hoffmeister D."/>
            <person name="Rencoret J."/>
            <person name="Gutierrez A."/>
            <person name="Sun H."/>
            <person name="Lindquist E."/>
            <person name="Barry K."/>
            <person name="Riley R."/>
            <person name="Grigoriev I.V."/>
            <person name="Henrissat B."/>
            <person name="Kues U."/>
            <person name="Berka R.M."/>
            <person name="Martinez A.T."/>
            <person name="Covert S.F."/>
            <person name="Blanchette R.A."/>
            <person name="Cullen D."/>
        </authorList>
    </citation>
    <scope>NUCLEOTIDE SEQUENCE [LARGE SCALE GENOMIC DNA]</scope>
    <source>
        <strain evidence="1 2">11061_1 CR5-6</strain>
    </source>
</reference>
<dbReference type="OrthoDB" id="416253at2759"/>
<dbReference type="HOGENOM" id="CLU_023205_0_1_1"/>
<sequence length="222" mass="24421">MASALTLQSSRRLFSGNTTPLLGFGVAYGFGKEEEFAVLTKPSLANELNVGYRHVDTAQMYKNEKHVGEGIREAVYLGAGSLAADNRKLRLEQWRALVDSKRAGKVRDIGEIKDVGLELPAVNQVELHPFLVEAYCAVVRGAMDHPVIADIAKKHNKDNAQVLLRWSLQTGQVCTYPAFNSGPIRSNADLYNFEIDADDMQQLETVDKGAEGACSWNPVNID</sequence>
<dbReference type="PANTHER" id="PTHR43827">
    <property type="entry name" value="2,5-DIKETO-D-GLUCONIC ACID REDUCTASE"/>
    <property type="match status" value="1"/>
</dbReference>
<evidence type="ECO:0008006" key="3">
    <source>
        <dbReference type="Google" id="ProtNLM"/>
    </source>
</evidence>
<dbReference type="InterPro" id="IPR036812">
    <property type="entry name" value="NAD(P)_OxRdtase_dom_sf"/>
</dbReference>
<dbReference type="InterPro" id="IPR018170">
    <property type="entry name" value="Aldo/ket_reductase_CS"/>
</dbReference>
<name>A0A0C3RSV7_PHLG1</name>
<organism evidence="1 2">
    <name type="scientific">Phlebiopsis gigantea (strain 11061_1 CR5-6)</name>
    <name type="common">White-rot fungus</name>
    <name type="synonym">Peniophora gigantea</name>
    <dbReference type="NCBI Taxonomy" id="745531"/>
    <lineage>
        <taxon>Eukaryota</taxon>
        <taxon>Fungi</taxon>
        <taxon>Dikarya</taxon>
        <taxon>Basidiomycota</taxon>
        <taxon>Agaricomycotina</taxon>
        <taxon>Agaricomycetes</taxon>
        <taxon>Polyporales</taxon>
        <taxon>Phanerochaetaceae</taxon>
        <taxon>Phlebiopsis</taxon>
    </lineage>
</organism>
<dbReference type="AlphaFoldDB" id="A0A0C3RSV7"/>